<reference evidence="3" key="1">
    <citation type="submission" date="2006-10" db="EMBL/GenBank/DDBJ databases">
        <authorList>
            <person name="Amadeo P."/>
            <person name="Zhao Q."/>
            <person name="Wortman J."/>
            <person name="Fraser-Liggett C."/>
            <person name="Carlton J."/>
        </authorList>
    </citation>
    <scope>NUCLEOTIDE SEQUENCE</scope>
    <source>
        <strain evidence="3">G3</strain>
    </source>
</reference>
<keyword evidence="2" id="KW-0472">Membrane</keyword>
<dbReference type="GO" id="GO:0005085">
    <property type="term" value="F:guanyl-nucleotide exchange factor activity"/>
    <property type="evidence" value="ECO:0000318"/>
    <property type="project" value="GO_Central"/>
</dbReference>
<protein>
    <recommendedName>
        <fullName evidence="5">DOCKER Lobe A domain-containing protein</fullName>
    </recommendedName>
</protein>
<dbReference type="InterPro" id="IPR043161">
    <property type="entry name" value="DOCK_C_lobe_A"/>
</dbReference>
<feature type="transmembrane region" description="Helical" evidence="2">
    <location>
        <begin position="777"/>
        <end position="801"/>
    </location>
</feature>
<feature type="region of interest" description="Disordered" evidence="1">
    <location>
        <begin position="1"/>
        <end position="22"/>
    </location>
</feature>
<keyword evidence="2" id="KW-1133">Transmembrane helix</keyword>
<keyword evidence="2" id="KW-0812">Transmembrane</keyword>
<dbReference type="PANTHER" id="PTHR23317:SF76">
    <property type="entry name" value="LD20667P"/>
    <property type="match status" value="1"/>
</dbReference>
<dbReference type="KEGG" id="tva:4774305"/>
<evidence type="ECO:0000313" key="3">
    <source>
        <dbReference type="EMBL" id="EAY16297.1"/>
    </source>
</evidence>
<evidence type="ECO:0000256" key="1">
    <source>
        <dbReference type="SAM" id="MobiDB-lite"/>
    </source>
</evidence>
<reference evidence="3" key="2">
    <citation type="journal article" date="2007" name="Science">
        <title>Draft genome sequence of the sexually transmitted pathogen Trichomonas vaginalis.</title>
        <authorList>
            <person name="Carlton J.M."/>
            <person name="Hirt R.P."/>
            <person name="Silva J.C."/>
            <person name="Delcher A.L."/>
            <person name="Schatz M."/>
            <person name="Zhao Q."/>
            <person name="Wortman J.R."/>
            <person name="Bidwell S.L."/>
            <person name="Alsmark U.C.M."/>
            <person name="Besteiro S."/>
            <person name="Sicheritz-Ponten T."/>
            <person name="Noel C.J."/>
            <person name="Dacks J.B."/>
            <person name="Foster P.G."/>
            <person name="Simillion C."/>
            <person name="Van de Peer Y."/>
            <person name="Miranda-Saavedra D."/>
            <person name="Barton G.J."/>
            <person name="Westrop G.D."/>
            <person name="Mueller S."/>
            <person name="Dessi D."/>
            <person name="Fiori P.L."/>
            <person name="Ren Q."/>
            <person name="Paulsen I."/>
            <person name="Zhang H."/>
            <person name="Bastida-Corcuera F.D."/>
            <person name="Simoes-Barbosa A."/>
            <person name="Brown M.T."/>
            <person name="Hayes R.D."/>
            <person name="Mukherjee M."/>
            <person name="Okumura C.Y."/>
            <person name="Schneider R."/>
            <person name="Smith A.J."/>
            <person name="Vanacova S."/>
            <person name="Villalvazo M."/>
            <person name="Haas B.J."/>
            <person name="Pertea M."/>
            <person name="Feldblyum T.V."/>
            <person name="Utterback T.R."/>
            <person name="Shu C.L."/>
            <person name="Osoegawa K."/>
            <person name="de Jong P.J."/>
            <person name="Hrdy I."/>
            <person name="Horvathova L."/>
            <person name="Zubacova Z."/>
            <person name="Dolezal P."/>
            <person name="Malik S.B."/>
            <person name="Logsdon J.M. Jr."/>
            <person name="Henze K."/>
            <person name="Gupta A."/>
            <person name="Wang C.C."/>
            <person name="Dunne R.L."/>
            <person name="Upcroft J.A."/>
            <person name="Upcroft P."/>
            <person name="White O."/>
            <person name="Salzberg S.L."/>
            <person name="Tang P."/>
            <person name="Chiu C.-H."/>
            <person name="Lee Y.-S."/>
            <person name="Embley T.M."/>
            <person name="Coombs G.H."/>
            <person name="Mottram J.C."/>
            <person name="Tachezy J."/>
            <person name="Fraser-Liggett C.M."/>
            <person name="Johnson P.J."/>
        </authorList>
    </citation>
    <scope>NUCLEOTIDE SEQUENCE [LARGE SCALE GENOMIC DNA]</scope>
    <source>
        <strain evidence="3">G3</strain>
    </source>
</reference>
<dbReference type="InterPro" id="IPR026791">
    <property type="entry name" value="DOCK"/>
</dbReference>
<dbReference type="VEuPathDB" id="TrichDB:TVAGG3_0593730"/>
<evidence type="ECO:0008006" key="5">
    <source>
        <dbReference type="Google" id="ProtNLM"/>
    </source>
</evidence>
<evidence type="ECO:0000256" key="2">
    <source>
        <dbReference type="SAM" id="Phobius"/>
    </source>
</evidence>
<dbReference type="GO" id="GO:0007264">
    <property type="term" value="P:small GTPase-mediated signal transduction"/>
    <property type="evidence" value="ECO:0007669"/>
    <property type="project" value="InterPro"/>
</dbReference>
<keyword evidence="4" id="KW-1185">Reference proteome</keyword>
<dbReference type="Gene3D" id="1.25.40.410">
    <property type="match status" value="1"/>
</dbReference>
<feature type="compositionally biased region" description="Basic and acidic residues" evidence="1">
    <location>
        <begin position="9"/>
        <end position="19"/>
    </location>
</feature>
<dbReference type="VEuPathDB" id="TrichDB:TVAG_423500"/>
<name>A2DTI8_TRIV3</name>
<organism evidence="3 4">
    <name type="scientific">Trichomonas vaginalis (strain ATCC PRA-98 / G3)</name>
    <dbReference type="NCBI Taxonomy" id="412133"/>
    <lineage>
        <taxon>Eukaryota</taxon>
        <taxon>Metamonada</taxon>
        <taxon>Parabasalia</taxon>
        <taxon>Trichomonadida</taxon>
        <taxon>Trichomonadidae</taxon>
        <taxon>Trichomonas</taxon>
    </lineage>
</organism>
<proteinExistence type="predicted"/>
<dbReference type="EMBL" id="DS113244">
    <property type="protein sequence ID" value="EAY16297.1"/>
    <property type="molecule type" value="Genomic_DNA"/>
</dbReference>
<dbReference type="GO" id="GO:0035023">
    <property type="term" value="P:regulation of Rho protein signal transduction"/>
    <property type="evidence" value="ECO:0000318"/>
    <property type="project" value="GO_Central"/>
</dbReference>
<sequence length="1584" mass="183971">MNGASTSGKDPRSSDEALRPKGRIVTRIRDNSEFHNILNAKQLQFNKNWLIDNFARTSYVFIPNSMTSQDSVKVPTYFNESNLFPGETEPGSIDPEQVKMFLGQGKIDSNNFTLIKDTIPNTIQYYDQKMKRLPNLRFKNLVQLTIGTFPNNFNSQYGYIAIFDPTTLKIVSAAMPFLIVGQIAKFPQTEQDSIYFPFTKDLRNYHLLFVIYGTTETSYKHQTMIAMNSFPFCEKGNFISRTTFPIKFINIIDNSFEETLKALVDRSRATESDATIEFEIKKLPAQDQKSSICYPWSIDYNGMLVVNILKHPSVIPSPFILLSNIKISWKPSPRYTHFCFKAYYFQNTDSIGTPPGVAAMLNQQNSKYDPCFESTILPVSAEMSFPDVVQIAIGNHEPCQTSHIILYVYGYGPKDLNGTVTAIVVLPMFVDGIPIPSGENYFAYHESKKLSKNYFKKPKGHIKDPKNPGKTFMKCDVLLPHAFFVPTKLLFYKDADFSTISKQSLIENVLPLIVKFFASDDIADYKKFYDLFRYIGVNENVLNDIYKWLYDGFDPKSLDNEGKESSYVKICENFSQIIEEGLTLKDDNDELFDFLKTSEMVVPIILTAAMVCLHYPMNKKYNEAHFVKLATSVCKLIAKHMNIVREYPPYERPKKLKKGEEFKKPPPKVRDLDAKFLQSGVIKMIDSLAETILNCISFLSSTAIYTITVGYIKSVNYEANFSNELRNMVYIQIRFLSKITSSKLFTRSFAIEAPLQKEYKATYVPYNYFISTLFKDFMLAFAMDSTFIIDAVSAIFIQIVLSAEELDPEIRHRAAVAILPLLNLLYENFNNHKIKQNPDLQYKYILCTMFIFGAAPVEASIYFYGLETTFKLKFLNFMIYCGNIMVEKGRESPEMLHVFVNYSQNVLLFLSYAARYSRNVYQEFVNLMLVFTNELQPSITLIDNQTCFISYNMLLINNVLKRVIKEQTLYAVTCKWILPLTQRKQHFYREFVAASLFQIYKEDYRKTGKQQPEDYARPIKNNITLSSVETLDSLTNTMFNLTDEQYTINYINLVRSLKIDQSPFIDPTLQKKITERAKNAEVVFACILEQKKSTLPPDQLARSIMRIADEYKDLPSMRMQWLQQIVRKNKEAHDLISAFIAQIHVVALSCHVFQSRYNLENDKDFYLTTRMKSPDQKSDDSVTKWNLLFTQPRKQDIENEIKDFYFDMSDFDFSPDARKEFEIFYEPEVLRSSLLNEIDMRHVINVCTEAIQIGRAAHMNYSLRPLYSFILRMCRRLRDSATAAKFYQEYSEDEVKIESNDFYNRNGGPDGVHFYMIEDKQHSQRTVYTSNLQIDEFVTMMKQYYPNLKSCPYHTDNCTRQGTCIIEIVPYEDMTASIERRHTYTSFKSVIEIKTNESVIYTKQDAIELFIETEENSPHYAQSVAVKTVTPKSSKANDYIIGEVNRAQKRIDDMSDELESVLPDNENKVNIEFFDKDIERITNLIKEFSKDYYVVWNYIKDAERTSMINSLRNSFQRLMRVFARFIRNAPSKFEEKWNEMFEESRSNLQSFFQRLKCIMFDVTTSESVSLDPMRELGFTEYGGI</sequence>
<dbReference type="InParanoid" id="A2DTI8"/>
<dbReference type="Proteomes" id="UP000001542">
    <property type="component" value="Unassembled WGS sequence"/>
</dbReference>
<feature type="transmembrane region" description="Helical" evidence="2">
    <location>
        <begin position="842"/>
        <end position="864"/>
    </location>
</feature>
<dbReference type="RefSeq" id="XP_001328520.1">
    <property type="nucleotide sequence ID" value="XM_001328485.1"/>
</dbReference>
<accession>A2DTI8</accession>
<gene>
    <name evidence="3" type="ORF">TVAG_423500</name>
</gene>
<evidence type="ECO:0000313" key="4">
    <source>
        <dbReference type="Proteomes" id="UP000001542"/>
    </source>
</evidence>
<dbReference type="PANTHER" id="PTHR23317">
    <property type="entry name" value="DEDICATOR OF CYTOKINESIS DOCK"/>
    <property type="match status" value="1"/>
</dbReference>